<organism evidence="1 2">
    <name type="scientific">Caenorhabditis nigoni</name>
    <dbReference type="NCBI Taxonomy" id="1611254"/>
    <lineage>
        <taxon>Eukaryota</taxon>
        <taxon>Metazoa</taxon>
        <taxon>Ecdysozoa</taxon>
        <taxon>Nematoda</taxon>
        <taxon>Chromadorea</taxon>
        <taxon>Rhabditida</taxon>
        <taxon>Rhabditina</taxon>
        <taxon>Rhabditomorpha</taxon>
        <taxon>Rhabditoidea</taxon>
        <taxon>Rhabditidae</taxon>
        <taxon>Peloderinae</taxon>
        <taxon>Caenorhabditis</taxon>
    </lineage>
</organism>
<proteinExistence type="predicted"/>
<dbReference type="Proteomes" id="UP000230233">
    <property type="component" value="Chromosome V"/>
</dbReference>
<accession>A0A2G5T4W3</accession>
<sequence>MGNEYLGELFCTAVAIYPVLDPLPTLFMIQHYRKALIDSVTPSKQRSAKKKLARIKSVSANIANVVN</sequence>
<dbReference type="OrthoDB" id="5854352at2759"/>
<protein>
    <submittedName>
        <fullName evidence="1">Uncharacterized protein</fullName>
    </submittedName>
</protein>
<reference evidence="2" key="1">
    <citation type="submission" date="2017-10" db="EMBL/GenBank/DDBJ databases">
        <title>Rapid genome shrinkage in a self-fertile nematode reveals novel sperm competition proteins.</title>
        <authorList>
            <person name="Yin D."/>
            <person name="Schwarz E.M."/>
            <person name="Thomas C.G."/>
            <person name="Felde R.L."/>
            <person name="Korf I.F."/>
            <person name="Cutter A.D."/>
            <person name="Schartner C.M."/>
            <person name="Ralston E.J."/>
            <person name="Meyer B.J."/>
            <person name="Haag E.S."/>
        </authorList>
    </citation>
    <scope>NUCLEOTIDE SEQUENCE [LARGE SCALE GENOMIC DNA]</scope>
    <source>
        <strain evidence="2">JU1422</strain>
    </source>
</reference>
<dbReference type="InterPro" id="IPR019428">
    <property type="entry name" value="7TM_GPCR_serpentine_rcpt_Str"/>
</dbReference>
<dbReference type="AlphaFoldDB" id="A0A2G5T4W3"/>
<dbReference type="Pfam" id="PF10326">
    <property type="entry name" value="7TM_GPCR_Str"/>
    <property type="match status" value="1"/>
</dbReference>
<keyword evidence="2" id="KW-1185">Reference proteome</keyword>
<gene>
    <name evidence="1" type="primary">Cnig_chr_V.g16402</name>
    <name evidence="1" type="ORF">B9Z55_016402</name>
</gene>
<name>A0A2G5T4W3_9PELO</name>
<comment type="caution">
    <text evidence="1">The sequence shown here is derived from an EMBL/GenBank/DDBJ whole genome shotgun (WGS) entry which is preliminary data.</text>
</comment>
<dbReference type="EMBL" id="PDUG01000005">
    <property type="protein sequence ID" value="PIC22297.1"/>
    <property type="molecule type" value="Genomic_DNA"/>
</dbReference>
<evidence type="ECO:0000313" key="1">
    <source>
        <dbReference type="EMBL" id="PIC22297.1"/>
    </source>
</evidence>
<evidence type="ECO:0000313" key="2">
    <source>
        <dbReference type="Proteomes" id="UP000230233"/>
    </source>
</evidence>